<dbReference type="Proteomes" id="UP000308652">
    <property type="component" value="Unassembled WGS sequence"/>
</dbReference>
<evidence type="ECO:0008006" key="3">
    <source>
        <dbReference type="Google" id="ProtNLM"/>
    </source>
</evidence>
<proteinExistence type="predicted"/>
<sequence>MRDLPRDIWLEIVRFIPPNFSPALYRVNRTLFAIYLDQRYRCVSIGHAKTSRTHHCLLQLKQVLKELHINPHLLGKLFTPCLEQPQESGWLDRLSTSARHLGLLSQHTFRPTADSMQHISYLAKQLRNVTKLHFESEWCYSRSLEFILCTPFIHGGWTAYGSQLHILHWDFPIEAFRLYFPPSLTLEGLEELNLHLFTVEFSANTTLDILNTIISPFVNRHCNTIRHLAIKCFQPWRIGSLLASLKPIPQLRSLDLVYPVLHGVQNPDKFGIHEFLRIYALTLQHFKLQFHSSSTENGPKLLRAKPSWYDQEIFEVPLRNLESLDLGLDGYSLPVISGLTNYLRHFKDPLKRIVLRDHHFLYDDILAISTALTGVRLNSLVIELNHLSPELFDLLSTKFPYLKDLQLMFRVLTEKETYTFAARQNYQHNQLVRDFNDAMESRVYINWNLQHLTMHPERFSCGMLQHCHESIVKSLPGVLSFNSLSREDYLDVYQRQLSDRK</sequence>
<keyword evidence="2" id="KW-1185">Reference proteome</keyword>
<dbReference type="AlphaFoldDB" id="A0A5C3LN09"/>
<reference evidence="1 2" key="1">
    <citation type="journal article" date="2019" name="Nat. Ecol. Evol.">
        <title>Megaphylogeny resolves global patterns of mushroom evolution.</title>
        <authorList>
            <person name="Varga T."/>
            <person name="Krizsan K."/>
            <person name="Foldi C."/>
            <person name="Dima B."/>
            <person name="Sanchez-Garcia M."/>
            <person name="Sanchez-Ramirez S."/>
            <person name="Szollosi G.J."/>
            <person name="Szarkandi J.G."/>
            <person name="Papp V."/>
            <person name="Albert L."/>
            <person name="Andreopoulos W."/>
            <person name="Angelini C."/>
            <person name="Antonin V."/>
            <person name="Barry K.W."/>
            <person name="Bougher N.L."/>
            <person name="Buchanan P."/>
            <person name="Buyck B."/>
            <person name="Bense V."/>
            <person name="Catcheside P."/>
            <person name="Chovatia M."/>
            <person name="Cooper J."/>
            <person name="Damon W."/>
            <person name="Desjardin D."/>
            <person name="Finy P."/>
            <person name="Geml J."/>
            <person name="Haridas S."/>
            <person name="Hughes K."/>
            <person name="Justo A."/>
            <person name="Karasinski D."/>
            <person name="Kautmanova I."/>
            <person name="Kiss B."/>
            <person name="Kocsube S."/>
            <person name="Kotiranta H."/>
            <person name="LaButti K.M."/>
            <person name="Lechner B.E."/>
            <person name="Liimatainen K."/>
            <person name="Lipzen A."/>
            <person name="Lukacs Z."/>
            <person name="Mihaltcheva S."/>
            <person name="Morgado L.N."/>
            <person name="Niskanen T."/>
            <person name="Noordeloos M.E."/>
            <person name="Ohm R.A."/>
            <person name="Ortiz-Santana B."/>
            <person name="Ovrebo C."/>
            <person name="Racz N."/>
            <person name="Riley R."/>
            <person name="Savchenko A."/>
            <person name="Shiryaev A."/>
            <person name="Soop K."/>
            <person name="Spirin V."/>
            <person name="Szebenyi C."/>
            <person name="Tomsovsky M."/>
            <person name="Tulloss R.E."/>
            <person name="Uehling J."/>
            <person name="Grigoriev I.V."/>
            <person name="Vagvolgyi C."/>
            <person name="Papp T."/>
            <person name="Martin F.M."/>
            <person name="Miettinen O."/>
            <person name="Hibbett D.S."/>
            <person name="Nagy L.G."/>
        </authorList>
    </citation>
    <scope>NUCLEOTIDE SEQUENCE [LARGE SCALE GENOMIC DNA]</scope>
    <source>
        <strain evidence="1 2">CBS 166.37</strain>
    </source>
</reference>
<dbReference type="SUPFAM" id="SSF52047">
    <property type="entry name" value="RNI-like"/>
    <property type="match status" value="1"/>
</dbReference>
<dbReference type="EMBL" id="ML213638">
    <property type="protein sequence ID" value="TFK33967.1"/>
    <property type="molecule type" value="Genomic_DNA"/>
</dbReference>
<accession>A0A5C3LN09</accession>
<gene>
    <name evidence="1" type="ORF">BDQ12DRAFT_764554</name>
</gene>
<protein>
    <recommendedName>
        <fullName evidence="3">F-box domain-containing protein</fullName>
    </recommendedName>
</protein>
<evidence type="ECO:0000313" key="1">
    <source>
        <dbReference type="EMBL" id="TFK33967.1"/>
    </source>
</evidence>
<dbReference type="OrthoDB" id="3039255at2759"/>
<name>A0A5C3LN09_9AGAR</name>
<organism evidence="1 2">
    <name type="scientific">Crucibulum laeve</name>
    <dbReference type="NCBI Taxonomy" id="68775"/>
    <lineage>
        <taxon>Eukaryota</taxon>
        <taxon>Fungi</taxon>
        <taxon>Dikarya</taxon>
        <taxon>Basidiomycota</taxon>
        <taxon>Agaricomycotina</taxon>
        <taxon>Agaricomycetes</taxon>
        <taxon>Agaricomycetidae</taxon>
        <taxon>Agaricales</taxon>
        <taxon>Agaricineae</taxon>
        <taxon>Nidulariaceae</taxon>
        <taxon>Crucibulum</taxon>
    </lineage>
</organism>
<evidence type="ECO:0000313" key="2">
    <source>
        <dbReference type="Proteomes" id="UP000308652"/>
    </source>
</evidence>